<dbReference type="SUPFAM" id="SSF55103">
    <property type="entry name" value="FAD-linked oxidases, C-terminal domain"/>
    <property type="match status" value="1"/>
</dbReference>
<accession>A0A437QCK9</accession>
<dbReference type="InterPro" id="IPR004017">
    <property type="entry name" value="Cys_rich_dom"/>
</dbReference>
<dbReference type="EC" id="1.1.2.4" evidence="10"/>
<evidence type="ECO:0000256" key="5">
    <source>
        <dbReference type="ARBA" id="ARBA00022827"/>
    </source>
</evidence>
<proteinExistence type="inferred from homology"/>
<dbReference type="PROSITE" id="PS51379">
    <property type="entry name" value="4FE4S_FER_2"/>
    <property type="match status" value="2"/>
</dbReference>
<sequence>MLTANYQQFYQQAKSFIPEERLITDRFRTLAYGTDASFYRLVPKILVQVKDEAEMIALMRLAAELALPICFRGSGTSLSGQSITDSIMLALTSDWKDLTVLDDGARIKMQCGVLGSEANRALAPHQRMLALMPASIDAATVGGMAINNAAGMNSLDTYTMMESMRLVLLDGTVLDTADPLSRKAFRQVQGPLLAGIEQLADQLRSNPALAERVTRKYQIKNTTGYGLRSLLEYDDPIDMLAHLMIGSEGTLGFISEITHRSIAMQPYKASAFLVFNDIRNAGVAVTRFKLDKAPVSAAEMIDYYALKAVQHMDGVPGYLADIPTGATALLVQVESDNKEQLWQQVAEVEAMIADLELAVPAQFTDRPEEYSAYWQVRKGIFPAVGATRPAGTTALIEDVAFPIESLADALVELQQLMQQYNYDDGVIYGHALDGNLHFIFSQGFQTDAEVQRYHEFMDVVCKMVVERYDGSLKAEHGTGRNMAPYVQAEWGDEAYQIMRSIKQLFDPQGILNPDVMITDDPQLHIRNLKPLAQVSDVVDQCIECGFCERMCPSRNLTLSPRQRIITRRELMRLEGKDADQFSDQYDYMGIDTCAGCGLCSTVCPVQINTGDLIRDLRHERNASHSNMAQWAADHFGSLASAARTAFGIADGGHRLLGSKAMGAVTRSARKLSGERLGHWSPSTPTAAPKIKPQQLITTDAVTDSSPHNGDQKLKVVYLPSCASRTMGPARGAEFQQSLQQVTEKLLQRAGYEVIYPAGLGDQCCGMPFKSKGMFDQAEQKAAQTLAMLEDATQQGDIPVYCDTSPCVMRLKEHMAEQHSKVKLFEPVEFIHSYLLDKLPLQKQSEPVALHITCSARRLGLADKTLAIMQACSDNVVVPEQITCCGFAGDKGFTTPELNASALSTLAKQVGHCESGYSTSRTCEIGLSEHAGIDYQSIVYLVDRCCGRDTA</sequence>
<keyword evidence="3" id="KW-0285">Flavoprotein</keyword>
<protein>
    <recommendedName>
        <fullName evidence="10">D-lactate dehydrogenase (cytochrome)</fullName>
        <ecNumber evidence="10">1.1.2.4</ecNumber>
    </recommendedName>
</protein>
<dbReference type="InterPro" id="IPR016166">
    <property type="entry name" value="FAD-bd_PCMH"/>
</dbReference>
<dbReference type="InterPro" id="IPR036318">
    <property type="entry name" value="FAD-bd_PCMH-like_sf"/>
</dbReference>
<keyword evidence="6" id="KW-0809">Transit peptide</keyword>
<dbReference type="AlphaFoldDB" id="A0A437QCK9"/>
<evidence type="ECO:0000256" key="10">
    <source>
        <dbReference type="ARBA" id="ARBA00038897"/>
    </source>
</evidence>
<evidence type="ECO:0000256" key="4">
    <source>
        <dbReference type="ARBA" id="ARBA00022723"/>
    </source>
</evidence>
<keyword evidence="7" id="KW-0560">Oxidoreductase</keyword>
<keyword evidence="5" id="KW-0274">FAD</keyword>
<dbReference type="Gene3D" id="3.30.43.10">
    <property type="entry name" value="Uridine Diphospho-n-acetylenolpyruvylglucosamine Reductase, domain 2"/>
    <property type="match status" value="1"/>
</dbReference>
<dbReference type="EMBL" id="SACQ01000001">
    <property type="protein sequence ID" value="RVU32282.1"/>
    <property type="molecule type" value="Genomic_DNA"/>
</dbReference>
<dbReference type="Gene3D" id="1.10.45.10">
    <property type="entry name" value="Vanillyl-alcohol Oxidase, Chain A, domain 4"/>
    <property type="match status" value="1"/>
</dbReference>
<evidence type="ECO:0000256" key="2">
    <source>
        <dbReference type="ARBA" id="ARBA00008000"/>
    </source>
</evidence>
<evidence type="ECO:0000313" key="13">
    <source>
        <dbReference type="EMBL" id="RVU32282.1"/>
    </source>
</evidence>
<dbReference type="FunFam" id="1.10.45.10:FF:000001">
    <property type="entry name" value="D-lactate dehydrogenase mitochondrial"/>
    <property type="match status" value="1"/>
</dbReference>
<evidence type="ECO:0000313" key="14">
    <source>
        <dbReference type="Proteomes" id="UP000282818"/>
    </source>
</evidence>
<evidence type="ECO:0000256" key="3">
    <source>
        <dbReference type="ARBA" id="ARBA00022630"/>
    </source>
</evidence>
<evidence type="ECO:0000256" key="1">
    <source>
        <dbReference type="ARBA" id="ARBA00001974"/>
    </source>
</evidence>
<dbReference type="GO" id="GO:0046872">
    <property type="term" value="F:metal ion binding"/>
    <property type="evidence" value="ECO:0007669"/>
    <property type="project" value="UniProtKB-KW"/>
</dbReference>
<dbReference type="GO" id="GO:1903457">
    <property type="term" value="P:lactate catabolic process"/>
    <property type="evidence" value="ECO:0007669"/>
    <property type="project" value="TreeGrafter"/>
</dbReference>
<dbReference type="RefSeq" id="WP_127692451.1">
    <property type="nucleotide sequence ID" value="NZ_SACQ01000001.1"/>
</dbReference>
<dbReference type="InterPro" id="IPR016164">
    <property type="entry name" value="FAD-linked_Oxase-like_C"/>
</dbReference>
<dbReference type="InterPro" id="IPR017900">
    <property type="entry name" value="4Fe4S_Fe_S_CS"/>
</dbReference>
<dbReference type="InterPro" id="IPR004113">
    <property type="entry name" value="FAD-bd_oxidored_4_C"/>
</dbReference>
<dbReference type="InterPro" id="IPR016171">
    <property type="entry name" value="Vanillyl_alc_oxidase_C-sub2"/>
</dbReference>
<dbReference type="PANTHER" id="PTHR11748:SF111">
    <property type="entry name" value="D-LACTATE DEHYDROGENASE, MITOCHONDRIAL-RELATED"/>
    <property type="match status" value="1"/>
</dbReference>
<dbReference type="SUPFAM" id="SSF46548">
    <property type="entry name" value="alpha-helical ferredoxin"/>
    <property type="match status" value="1"/>
</dbReference>
<comment type="caution">
    <text evidence="13">The sequence shown here is derived from an EMBL/GenBank/DDBJ whole genome shotgun (WGS) entry which is preliminary data.</text>
</comment>
<dbReference type="SUPFAM" id="SSF56176">
    <property type="entry name" value="FAD-binding/transporter-associated domain-like"/>
    <property type="match status" value="1"/>
</dbReference>
<evidence type="ECO:0000256" key="9">
    <source>
        <dbReference type="ARBA" id="ARBA00023014"/>
    </source>
</evidence>
<evidence type="ECO:0000256" key="6">
    <source>
        <dbReference type="ARBA" id="ARBA00022946"/>
    </source>
</evidence>
<evidence type="ECO:0000259" key="12">
    <source>
        <dbReference type="PROSITE" id="PS51387"/>
    </source>
</evidence>
<reference evidence="13 14" key="1">
    <citation type="submission" date="2019-01" db="EMBL/GenBank/DDBJ databases">
        <authorList>
            <person name="Chen W.-M."/>
        </authorList>
    </citation>
    <scope>NUCLEOTIDE SEQUENCE [LARGE SCALE GENOMIC DNA]</scope>
    <source>
        <strain evidence="13 14">HPM-16</strain>
    </source>
</reference>
<dbReference type="Pfam" id="PF01565">
    <property type="entry name" value="FAD_binding_4"/>
    <property type="match status" value="1"/>
</dbReference>
<evidence type="ECO:0000256" key="8">
    <source>
        <dbReference type="ARBA" id="ARBA00023004"/>
    </source>
</evidence>
<dbReference type="Gene3D" id="3.30.465.10">
    <property type="match status" value="1"/>
</dbReference>
<keyword evidence="9" id="KW-0411">Iron-sulfur</keyword>
<comment type="cofactor">
    <cofactor evidence="1">
        <name>FAD</name>
        <dbReference type="ChEBI" id="CHEBI:57692"/>
    </cofactor>
</comment>
<dbReference type="GO" id="GO:0051536">
    <property type="term" value="F:iron-sulfur cluster binding"/>
    <property type="evidence" value="ECO:0007669"/>
    <property type="project" value="UniProtKB-KW"/>
</dbReference>
<dbReference type="PROSITE" id="PS00198">
    <property type="entry name" value="4FE4S_FER_1"/>
    <property type="match status" value="2"/>
</dbReference>
<dbReference type="Pfam" id="PF02754">
    <property type="entry name" value="CCG"/>
    <property type="match status" value="1"/>
</dbReference>
<dbReference type="PROSITE" id="PS51387">
    <property type="entry name" value="FAD_PCMH"/>
    <property type="match status" value="1"/>
</dbReference>
<comment type="similarity">
    <text evidence="2">Belongs to the FAD-binding oxidoreductase/transferase type 4 family.</text>
</comment>
<keyword evidence="8" id="KW-0408">Iron</keyword>
<evidence type="ECO:0000259" key="11">
    <source>
        <dbReference type="PROSITE" id="PS51379"/>
    </source>
</evidence>
<dbReference type="InterPro" id="IPR006094">
    <property type="entry name" value="Oxid_FAD_bind_N"/>
</dbReference>
<feature type="domain" description="4Fe-4S ferredoxin-type" evidence="11">
    <location>
        <begin position="530"/>
        <end position="561"/>
    </location>
</feature>
<gene>
    <name evidence="13" type="ORF">EOE65_01120</name>
</gene>
<dbReference type="Pfam" id="PF02913">
    <property type="entry name" value="FAD-oxidase_C"/>
    <property type="match status" value="1"/>
</dbReference>
<dbReference type="GO" id="GO:0008720">
    <property type="term" value="F:D-lactate dehydrogenase (NAD+) activity"/>
    <property type="evidence" value="ECO:0007669"/>
    <property type="project" value="TreeGrafter"/>
</dbReference>
<dbReference type="Gene3D" id="3.30.70.2740">
    <property type="match status" value="1"/>
</dbReference>
<name>A0A437QCK9_9GAMM</name>
<keyword evidence="14" id="KW-1185">Reference proteome</keyword>
<dbReference type="InterPro" id="IPR009051">
    <property type="entry name" value="Helical_ferredxn"/>
</dbReference>
<feature type="domain" description="FAD-binding PCMH-type" evidence="12">
    <location>
        <begin position="39"/>
        <end position="264"/>
    </location>
</feature>
<dbReference type="PANTHER" id="PTHR11748">
    <property type="entry name" value="D-LACTATE DEHYDROGENASE"/>
    <property type="match status" value="1"/>
</dbReference>
<dbReference type="InterPro" id="IPR017896">
    <property type="entry name" value="4Fe4S_Fe-S-bd"/>
</dbReference>
<dbReference type="InterPro" id="IPR016169">
    <property type="entry name" value="FAD-bd_PCMH_sub2"/>
</dbReference>
<dbReference type="Proteomes" id="UP000282818">
    <property type="component" value="Unassembled WGS sequence"/>
</dbReference>
<organism evidence="13 14">
    <name type="scientific">Neptunomonas marina</name>
    <dbReference type="NCBI Taxonomy" id="1815562"/>
    <lineage>
        <taxon>Bacteria</taxon>
        <taxon>Pseudomonadati</taxon>
        <taxon>Pseudomonadota</taxon>
        <taxon>Gammaproteobacteria</taxon>
        <taxon>Oceanospirillales</taxon>
        <taxon>Oceanospirillaceae</taxon>
        <taxon>Neptunomonas</taxon>
    </lineage>
</organism>
<feature type="domain" description="4Fe-4S ferredoxin-type" evidence="11">
    <location>
        <begin position="581"/>
        <end position="613"/>
    </location>
</feature>
<dbReference type="GO" id="GO:0071949">
    <property type="term" value="F:FAD binding"/>
    <property type="evidence" value="ECO:0007669"/>
    <property type="project" value="InterPro"/>
</dbReference>
<keyword evidence="4" id="KW-0479">Metal-binding</keyword>
<dbReference type="Gene3D" id="1.10.1060.10">
    <property type="entry name" value="Alpha-helical ferredoxin"/>
    <property type="match status" value="1"/>
</dbReference>
<dbReference type="InterPro" id="IPR016167">
    <property type="entry name" value="FAD-bd_PCMH_sub1"/>
</dbReference>
<dbReference type="GO" id="GO:0004458">
    <property type="term" value="F:D-lactate dehydrogenase (cytochrome) activity"/>
    <property type="evidence" value="ECO:0007669"/>
    <property type="project" value="UniProtKB-EC"/>
</dbReference>
<evidence type="ECO:0000256" key="7">
    <source>
        <dbReference type="ARBA" id="ARBA00023002"/>
    </source>
</evidence>
<dbReference type="Pfam" id="PF13183">
    <property type="entry name" value="Fer4_8"/>
    <property type="match status" value="1"/>
</dbReference>